<gene>
    <name evidence="1" type="ORF">TAV2_LOCUS23446</name>
</gene>
<keyword evidence="2" id="KW-1185">Reference proteome</keyword>
<evidence type="ECO:0000313" key="2">
    <source>
        <dbReference type="Proteomes" id="UP000836841"/>
    </source>
</evidence>
<dbReference type="Proteomes" id="UP000836841">
    <property type="component" value="Chromosome 7"/>
</dbReference>
<name>A0AAU9T4W6_THLAR</name>
<dbReference type="EMBL" id="OU466863">
    <property type="protein sequence ID" value="CAH2078276.1"/>
    <property type="molecule type" value="Genomic_DNA"/>
</dbReference>
<proteinExistence type="predicted"/>
<evidence type="ECO:0000313" key="1">
    <source>
        <dbReference type="EMBL" id="CAH2078276.1"/>
    </source>
</evidence>
<dbReference type="AlphaFoldDB" id="A0AAU9T4W6"/>
<protein>
    <submittedName>
        <fullName evidence="1">Uncharacterized protein</fullName>
    </submittedName>
</protein>
<reference evidence="1 2" key="1">
    <citation type="submission" date="2022-03" db="EMBL/GenBank/DDBJ databases">
        <authorList>
            <person name="Nunn A."/>
            <person name="Chopra R."/>
            <person name="Nunn A."/>
            <person name="Contreras Garrido A."/>
        </authorList>
    </citation>
    <scope>NUCLEOTIDE SEQUENCE [LARGE SCALE GENOMIC DNA]</scope>
</reference>
<accession>A0AAU9T4W6</accession>
<organism evidence="1 2">
    <name type="scientific">Thlaspi arvense</name>
    <name type="common">Field penny-cress</name>
    <dbReference type="NCBI Taxonomy" id="13288"/>
    <lineage>
        <taxon>Eukaryota</taxon>
        <taxon>Viridiplantae</taxon>
        <taxon>Streptophyta</taxon>
        <taxon>Embryophyta</taxon>
        <taxon>Tracheophyta</taxon>
        <taxon>Spermatophyta</taxon>
        <taxon>Magnoliopsida</taxon>
        <taxon>eudicotyledons</taxon>
        <taxon>Gunneridae</taxon>
        <taxon>Pentapetalae</taxon>
        <taxon>rosids</taxon>
        <taxon>malvids</taxon>
        <taxon>Brassicales</taxon>
        <taxon>Brassicaceae</taxon>
        <taxon>Thlaspideae</taxon>
        <taxon>Thlaspi</taxon>
    </lineage>
</organism>
<sequence>MRLCETMRNHWANHNKYRDQKNRSFVSGLLFHQFHPFQGIISVGAGFKRCMELCNSGGQKLLLDRISKFGASLPLYFSQYVLFGEVCYSEAASTAVEKISVDAVENNFVAKEDATRV</sequence>